<dbReference type="Gene3D" id="2.60.40.1890">
    <property type="entry name" value="PCu(A)C copper chaperone"/>
    <property type="match status" value="1"/>
</dbReference>
<dbReference type="InterPro" id="IPR007410">
    <property type="entry name" value="LpqE-like"/>
</dbReference>
<evidence type="ECO:0008006" key="4">
    <source>
        <dbReference type="Google" id="ProtNLM"/>
    </source>
</evidence>
<sequence>MANKASAVRSLVAAAAALGAVSTLPSLAAAHEYKVGSIEIGHPWSRAMPPGARTGVGYLVLKNDGTNADRLVSVSSPAATSVEVHDMSITDGVMTMRKVEGGLDLTPGSEAKLAPGGLHLMLVGVKEPFKEGQMVPLDLTFEKAGTVEVQLKVDAMGAKSEHTAHAQ</sequence>
<comment type="caution">
    <text evidence="2">The sequence shown here is derived from an EMBL/GenBank/DDBJ whole genome shotgun (WGS) entry which is preliminary data.</text>
</comment>
<evidence type="ECO:0000313" key="2">
    <source>
        <dbReference type="EMBL" id="MBB3935096.1"/>
    </source>
</evidence>
<dbReference type="OrthoDB" id="9796962at2"/>
<feature type="signal peptide" evidence="1">
    <location>
        <begin position="1"/>
        <end position="28"/>
    </location>
</feature>
<protein>
    <recommendedName>
        <fullName evidence="4">Copper(I)-binding protein</fullName>
    </recommendedName>
</protein>
<dbReference type="Pfam" id="PF04314">
    <property type="entry name" value="PCuAC"/>
    <property type="match status" value="1"/>
</dbReference>
<dbReference type="SUPFAM" id="SSF110087">
    <property type="entry name" value="DR1885-like metal-binding protein"/>
    <property type="match status" value="1"/>
</dbReference>
<gene>
    <name evidence="2" type="ORF">GGR05_001224</name>
</gene>
<keyword evidence="3" id="KW-1185">Reference proteome</keyword>
<keyword evidence="1" id="KW-0732">Signal</keyword>
<evidence type="ECO:0000313" key="3">
    <source>
        <dbReference type="Proteomes" id="UP000531216"/>
    </source>
</evidence>
<dbReference type="InterPro" id="IPR036182">
    <property type="entry name" value="PCuAC_sf"/>
</dbReference>
<dbReference type="Proteomes" id="UP000531216">
    <property type="component" value="Unassembled WGS sequence"/>
</dbReference>
<dbReference type="InterPro" id="IPR058248">
    <property type="entry name" value="Lxx211020-like"/>
</dbReference>
<proteinExistence type="predicted"/>
<dbReference type="PANTHER" id="PTHR36302:SF1">
    <property type="entry name" value="COPPER CHAPERONE PCU(A)C"/>
    <property type="match status" value="1"/>
</dbReference>
<dbReference type="EMBL" id="JACIDO010000002">
    <property type="protein sequence ID" value="MBB3935096.1"/>
    <property type="molecule type" value="Genomic_DNA"/>
</dbReference>
<name>A0A7W6BWM5_9HYPH</name>
<evidence type="ECO:0000256" key="1">
    <source>
        <dbReference type="SAM" id="SignalP"/>
    </source>
</evidence>
<dbReference type="PANTHER" id="PTHR36302">
    <property type="entry name" value="BLR7088 PROTEIN"/>
    <property type="match status" value="1"/>
</dbReference>
<dbReference type="AlphaFoldDB" id="A0A7W6BWM5"/>
<feature type="chain" id="PRO_5031132900" description="Copper(I)-binding protein" evidence="1">
    <location>
        <begin position="29"/>
        <end position="167"/>
    </location>
</feature>
<dbReference type="RefSeq" id="WP_090960226.1">
    <property type="nucleotide sequence ID" value="NZ_FOOA01000002.1"/>
</dbReference>
<accession>A0A7W6BWM5</accession>
<organism evidence="2 3">
    <name type="scientific">Aureimonas phyllosphaerae</name>
    <dbReference type="NCBI Taxonomy" id="1166078"/>
    <lineage>
        <taxon>Bacteria</taxon>
        <taxon>Pseudomonadati</taxon>
        <taxon>Pseudomonadota</taxon>
        <taxon>Alphaproteobacteria</taxon>
        <taxon>Hyphomicrobiales</taxon>
        <taxon>Aurantimonadaceae</taxon>
        <taxon>Aureimonas</taxon>
    </lineage>
</organism>
<reference evidence="2 3" key="1">
    <citation type="submission" date="2020-08" db="EMBL/GenBank/DDBJ databases">
        <title>Genomic Encyclopedia of Type Strains, Phase IV (KMG-IV): sequencing the most valuable type-strain genomes for metagenomic binning, comparative biology and taxonomic classification.</title>
        <authorList>
            <person name="Goeker M."/>
        </authorList>
    </citation>
    <scope>NUCLEOTIDE SEQUENCE [LARGE SCALE GENOMIC DNA]</scope>
    <source>
        <strain evidence="2 3">DSM 25024</strain>
    </source>
</reference>